<accession>A0ABR3STF0</accession>
<keyword evidence="3" id="KW-0479">Metal-binding</keyword>
<reference evidence="10 11" key="1">
    <citation type="submission" date="2024-02" db="EMBL/GenBank/DDBJ databases">
        <title>De novo assembly and annotation of 12 fungi associated with fruit tree decline syndrome in Ontario, Canada.</title>
        <authorList>
            <person name="Sulman M."/>
            <person name="Ellouze W."/>
            <person name="Ilyukhin E."/>
        </authorList>
    </citation>
    <scope>NUCLEOTIDE SEQUENCE [LARGE SCALE GENOMIC DNA]</scope>
    <source>
        <strain evidence="10 11">M1-105</strain>
    </source>
</reference>
<dbReference type="EMBL" id="JAJVDC020000055">
    <property type="protein sequence ID" value="KAL1629216.1"/>
    <property type="molecule type" value="Genomic_DNA"/>
</dbReference>
<dbReference type="PANTHER" id="PTHR33938">
    <property type="entry name" value="FERULOYL ESTERASE B-RELATED"/>
    <property type="match status" value="1"/>
</dbReference>
<organism evidence="10 11">
    <name type="scientific">Neofusicoccum ribis</name>
    <dbReference type="NCBI Taxonomy" id="45134"/>
    <lineage>
        <taxon>Eukaryota</taxon>
        <taxon>Fungi</taxon>
        <taxon>Dikarya</taxon>
        <taxon>Ascomycota</taxon>
        <taxon>Pezizomycotina</taxon>
        <taxon>Dothideomycetes</taxon>
        <taxon>Dothideomycetes incertae sedis</taxon>
        <taxon>Botryosphaeriales</taxon>
        <taxon>Botryosphaeriaceae</taxon>
        <taxon>Neofusicoccum</taxon>
    </lineage>
</organism>
<dbReference type="Gene3D" id="3.40.50.1820">
    <property type="entry name" value="alpha/beta hydrolase"/>
    <property type="match status" value="1"/>
</dbReference>
<sequence>MALSINCTTAALPPPSVFGAEIVSVEASLVQNYSATVKGEYFFGHPTIQANNLAFCNVTVTHTHPGWDDTLLTNIWLPADSWNGRMQAIGGGGMVAGMFPLSYIGMAGAVADGYASVSINGGLPDEDATKWALTSPGNVNLYLLEDFAARSLADGTLIAKSIIDSFYGRPTEYSYWSGCSQGGRQGFMLAQRYPTLYDGIHASAPAINWNEFLVGDLWPQQVLSELGSYPHACELDALTAAAIAACDGLDGVVDGLISDVDGCHFSPYPLVGTPIPCASVNHTAPPSASSPTGSPTSSPPLPPSRSTNLPRSTYLSLYHAATTSPHLSALSPTPSLAAFHAAGGKLLTYHGTADPLIPLGNTRHHHARAAAAHPRLRDFFRYFEAPGVGHCAGGAGPQPEGAFAALVAWVERGEAPEVLVERMAGGGGGGERVLCLYPGRAVWDGVGEVGEVGSWRCEGEGEGEEEEREEL</sequence>
<evidence type="ECO:0000256" key="3">
    <source>
        <dbReference type="ARBA" id="ARBA00022723"/>
    </source>
</evidence>
<evidence type="ECO:0000313" key="10">
    <source>
        <dbReference type="EMBL" id="KAL1629216.1"/>
    </source>
</evidence>
<dbReference type="Proteomes" id="UP001521116">
    <property type="component" value="Unassembled WGS sequence"/>
</dbReference>
<keyword evidence="5 8" id="KW-0378">Hydrolase</keyword>
<comment type="similarity">
    <text evidence="1 8">Belongs to the tannase family.</text>
</comment>
<evidence type="ECO:0000256" key="6">
    <source>
        <dbReference type="ARBA" id="ARBA00022837"/>
    </source>
</evidence>
<keyword evidence="6" id="KW-0106">Calcium</keyword>
<keyword evidence="2" id="KW-0719">Serine esterase</keyword>
<dbReference type="Pfam" id="PF07519">
    <property type="entry name" value="Tannase"/>
    <property type="match status" value="2"/>
</dbReference>
<gene>
    <name evidence="10" type="ORF">SLS56_005439</name>
</gene>
<evidence type="ECO:0000256" key="8">
    <source>
        <dbReference type="RuleBase" id="RU361238"/>
    </source>
</evidence>
<dbReference type="PANTHER" id="PTHR33938:SF13">
    <property type="entry name" value="CARBOXYLIC ESTER HYDROLASE"/>
    <property type="match status" value="1"/>
</dbReference>
<evidence type="ECO:0000256" key="7">
    <source>
        <dbReference type="ARBA" id="ARBA00023157"/>
    </source>
</evidence>
<dbReference type="InterPro" id="IPR011118">
    <property type="entry name" value="Tannase/feruloyl_esterase"/>
</dbReference>
<keyword evidence="7" id="KW-1015">Disulfide bond</keyword>
<keyword evidence="11" id="KW-1185">Reference proteome</keyword>
<dbReference type="EC" id="3.1.1.-" evidence="8"/>
<evidence type="ECO:0000256" key="5">
    <source>
        <dbReference type="ARBA" id="ARBA00022801"/>
    </source>
</evidence>
<evidence type="ECO:0000256" key="1">
    <source>
        <dbReference type="ARBA" id="ARBA00006249"/>
    </source>
</evidence>
<feature type="region of interest" description="Disordered" evidence="9">
    <location>
        <begin position="282"/>
        <end position="307"/>
    </location>
</feature>
<name>A0ABR3STF0_9PEZI</name>
<evidence type="ECO:0000313" key="11">
    <source>
        <dbReference type="Proteomes" id="UP001521116"/>
    </source>
</evidence>
<evidence type="ECO:0000256" key="9">
    <source>
        <dbReference type="SAM" id="MobiDB-lite"/>
    </source>
</evidence>
<evidence type="ECO:0000256" key="2">
    <source>
        <dbReference type="ARBA" id="ARBA00022487"/>
    </source>
</evidence>
<evidence type="ECO:0000256" key="4">
    <source>
        <dbReference type="ARBA" id="ARBA00022729"/>
    </source>
</evidence>
<proteinExistence type="inferred from homology"/>
<comment type="caution">
    <text evidence="10">The sequence shown here is derived from an EMBL/GenBank/DDBJ whole genome shotgun (WGS) entry which is preliminary data.</text>
</comment>
<protein>
    <recommendedName>
        <fullName evidence="8">Carboxylic ester hydrolase</fullName>
        <ecNumber evidence="8">3.1.1.-</ecNumber>
    </recommendedName>
</protein>
<feature type="compositionally biased region" description="Low complexity" evidence="9">
    <location>
        <begin position="283"/>
        <end position="296"/>
    </location>
</feature>
<dbReference type="SUPFAM" id="SSF53474">
    <property type="entry name" value="alpha/beta-Hydrolases"/>
    <property type="match status" value="1"/>
</dbReference>
<dbReference type="InterPro" id="IPR029058">
    <property type="entry name" value="AB_hydrolase_fold"/>
</dbReference>
<keyword evidence="4" id="KW-0732">Signal</keyword>